<evidence type="ECO:0000313" key="3">
    <source>
        <dbReference type="Proteomes" id="UP000544107"/>
    </source>
</evidence>
<protein>
    <submittedName>
        <fullName evidence="2">Uncharacterized protein</fullName>
    </submittedName>
</protein>
<organism evidence="2 3">
    <name type="scientific">Allorhizobium taibaishanense</name>
    <dbReference type="NCBI Taxonomy" id="887144"/>
    <lineage>
        <taxon>Bacteria</taxon>
        <taxon>Pseudomonadati</taxon>
        <taxon>Pseudomonadota</taxon>
        <taxon>Alphaproteobacteria</taxon>
        <taxon>Hyphomicrobiales</taxon>
        <taxon>Rhizobiaceae</taxon>
        <taxon>Rhizobium/Agrobacterium group</taxon>
        <taxon>Allorhizobium</taxon>
    </lineage>
</organism>
<dbReference type="EMBL" id="JACIED010000008">
    <property type="protein sequence ID" value="MBB4010432.1"/>
    <property type="molecule type" value="Genomic_DNA"/>
</dbReference>
<evidence type="ECO:0000313" key="2">
    <source>
        <dbReference type="EMBL" id="MBB4010432.1"/>
    </source>
</evidence>
<evidence type="ECO:0000256" key="1">
    <source>
        <dbReference type="SAM" id="Phobius"/>
    </source>
</evidence>
<keyword evidence="1" id="KW-0812">Transmembrane</keyword>
<dbReference type="AlphaFoldDB" id="A0A7W6HS48"/>
<feature type="transmembrane region" description="Helical" evidence="1">
    <location>
        <begin position="16"/>
        <end position="40"/>
    </location>
</feature>
<dbReference type="Proteomes" id="UP000544107">
    <property type="component" value="Unassembled WGS sequence"/>
</dbReference>
<keyword evidence="1" id="KW-1133">Transmembrane helix</keyword>
<name>A0A7W6HS48_9HYPH</name>
<proteinExistence type="predicted"/>
<sequence length="53" mass="5758">MGASRKPFDSLKACENWYGCGAVAIFNAVVEALAIGLHVIRTIVQWKPSLDLP</sequence>
<reference evidence="2 3" key="1">
    <citation type="submission" date="2020-08" db="EMBL/GenBank/DDBJ databases">
        <title>Genomic Encyclopedia of Type Strains, Phase IV (KMG-IV): sequencing the most valuable type-strain genomes for metagenomic binning, comparative biology and taxonomic classification.</title>
        <authorList>
            <person name="Goeker M."/>
        </authorList>
    </citation>
    <scope>NUCLEOTIDE SEQUENCE [LARGE SCALE GENOMIC DNA]</scope>
    <source>
        <strain evidence="2 3">DSM 100021</strain>
    </source>
</reference>
<keyword evidence="1" id="KW-0472">Membrane</keyword>
<dbReference type="RefSeq" id="WP_162843820.1">
    <property type="nucleotide sequence ID" value="NZ_JACIED010000008.1"/>
</dbReference>
<gene>
    <name evidence="2" type="ORF">GGQ71_004733</name>
</gene>
<accession>A0A7W6HS48</accession>
<comment type="caution">
    <text evidence="2">The sequence shown here is derived from an EMBL/GenBank/DDBJ whole genome shotgun (WGS) entry which is preliminary data.</text>
</comment>